<evidence type="ECO:0000313" key="1">
    <source>
        <dbReference type="EMBL" id="TWU37074.1"/>
    </source>
</evidence>
<keyword evidence="2" id="KW-1185">Reference proteome</keyword>
<dbReference type="AlphaFoldDB" id="A0A5C6DLR3"/>
<proteinExistence type="predicted"/>
<name>A0A5C6DLR3_9BACT</name>
<dbReference type="Proteomes" id="UP000319143">
    <property type="component" value="Unassembled WGS sequence"/>
</dbReference>
<gene>
    <name evidence="1" type="ORF">Poly41_32000</name>
</gene>
<accession>A0A5C6DLR3</accession>
<comment type="caution">
    <text evidence="1">The sequence shown here is derived from an EMBL/GenBank/DDBJ whole genome shotgun (WGS) entry which is preliminary data.</text>
</comment>
<reference evidence="1 2" key="1">
    <citation type="submission" date="2019-02" db="EMBL/GenBank/DDBJ databases">
        <title>Deep-cultivation of Planctomycetes and their phenomic and genomic characterization uncovers novel biology.</title>
        <authorList>
            <person name="Wiegand S."/>
            <person name="Jogler M."/>
            <person name="Boedeker C."/>
            <person name="Pinto D."/>
            <person name="Vollmers J."/>
            <person name="Rivas-Marin E."/>
            <person name="Kohn T."/>
            <person name="Peeters S.H."/>
            <person name="Heuer A."/>
            <person name="Rast P."/>
            <person name="Oberbeckmann S."/>
            <person name="Bunk B."/>
            <person name="Jeske O."/>
            <person name="Meyerdierks A."/>
            <person name="Storesund J.E."/>
            <person name="Kallscheuer N."/>
            <person name="Luecker S."/>
            <person name="Lage O.M."/>
            <person name="Pohl T."/>
            <person name="Merkel B.J."/>
            <person name="Hornburger P."/>
            <person name="Mueller R.-W."/>
            <person name="Bruemmer F."/>
            <person name="Labrenz M."/>
            <person name="Spormann A.M."/>
            <person name="Op Den Camp H."/>
            <person name="Overmann J."/>
            <person name="Amann R."/>
            <person name="Jetten M.S.M."/>
            <person name="Mascher T."/>
            <person name="Medema M.H."/>
            <person name="Devos D.P."/>
            <person name="Kaster A.-K."/>
            <person name="Ovreas L."/>
            <person name="Rohde M."/>
            <person name="Galperin M.Y."/>
            <person name="Jogler C."/>
        </authorList>
    </citation>
    <scope>NUCLEOTIDE SEQUENCE [LARGE SCALE GENOMIC DNA]</scope>
    <source>
        <strain evidence="1 2">Poly41</strain>
    </source>
</reference>
<protein>
    <submittedName>
        <fullName evidence="1">Uncharacterized protein</fullName>
    </submittedName>
</protein>
<dbReference type="EMBL" id="SJPV01000005">
    <property type="protein sequence ID" value="TWU37074.1"/>
    <property type="molecule type" value="Genomic_DNA"/>
</dbReference>
<evidence type="ECO:0000313" key="2">
    <source>
        <dbReference type="Proteomes" id="UP000319143"/>
    </source>
</evidence>
<sequence length="106" mass="11550">MGSRFWGQARTSVGVHAAKNSINSRVQTHFAHDPPFSFSRKRKVVRVLDTDQQAFTDFTLHATTFESLILSIGLQTCTDSSGHSEGGDANARLAFVSLSKLDVANP</sequence>
<organism evidence="1 2">
    <name type="scientific">Novipirellula artificiosorum</name>
    <dbReference type="NCBI Taxonomy" id="2528016"/>
    <lineage>
        <taxon>Bacteria</taxon>
        <taxon>Pseudomonadati</taxon>
        <taxon>Planctomycetota</taxon>
        <taxon>Planctomycetia</taxon>
        <taxon>Pirellulales</taxon>
        <taxon>Pirellulaceae</taxon>
        <taxon>Novipirellula</taxon>
    </lineage>
</organism>